<comment type="caution">
    <text evidence="7">The sequence shown here is derived from an EMBL/GenBank/DDBJ whole genome shotgun (WGS) entry which is preliminary data.</text>
</comment>
<keyword evidence="5 6" id="KW-0472">Membrane</keyword>
<accession>A0A0H2MJN8</accession>
<dbReference type="STRING" id="1489064.WH96_02000"/>
<dbReference type="Pfam" id="PF02104">
    <property type="entry name" value="SURF1"/>
    <property type="match status" value="1"/>
</dbReference>
<protein>
    <recommendedName>
        <fullName evidence="6">SURF1-like protein</fullName>
    </recommendedName>
</protein>
<dbReference type="InterPro" id="IPR045214">
    <property type="entry name" value="Surf1/Surf4"/>
</dbReference>
<keyword evidence="3 6" id="KW-0812">Transmembrane</keyword>
<evidence type="ECO:0000256" key="6">
    <source>
        <dbReference type="RuleBase" id="RU363076"/>
    </source>
</evidence>
<proteinExistence type="inferred from homology"/>
<dbReference type="EMBL" id="LAQL01000002">
    <property type="protein sequence ID" value="KLN62653.1"/>
    <property type="molecule type" value="Genomic_DNA"/>
</dbReference>
<keyword evidence="6" id="KW-1003">Cell membrane</keyword>
<evidence type="ECO:0000256" key="3">
    <source>
        <dbReference type="ARBA" id="ARBA00022692"/>
    </source>
</evidence>
<sequence length="234" mass="26520">MFSIPVVLIAIALGTWQLSRMEWKKEQIALRTDRASASAISFAENYPNEVADPQADEFINVWVEGEFLHDKELIMGARSLDRQLGIQIITPFTLTDGRQILINRGFVPSELKDPVQRPEGQVEGVVKIEGLLRVDGWKGYEFVRPVNDPEDNFWFYTDIKEMSLQTGLSNPVMSIYLDAGPAVNPGGYPLGGQTRIALVNNHLEYVITWYAMALILAVIYFIYHYRPVGKLEDE</sequence>
<dbReference type="InterPro" id="IPR002994">
    <property type="entry name" value="Surf1/Shy1"/>
</dbReference>
<evidence type="ECO:0000256" key="1">
    <source>
        <dbReference type="ARBA" id="ARBA00004370"/>
    </source>
</evidence>
<dbReference type="PANTHER" id="PTHR23427">
    <property type="entry name" value="SURFEIT LOCUS PROTEIN"/>
    <property type="match status" value="1"/>
</dbReference>
<evidence type="ECO:0000256" key="4">
    <source>
        <dbReference type="ARBA" id="ARBA00022989"/>
    </source>
</evidence>
<evidence type="ECO:0000313" key="8">
    <source>
        <dbReference type="Proteomes" id="UP000035444"/>
    </source>
</evidence>
<dbReference type="PATRIC" id="fig|1489064.4.peg.1325"/>
<dbReference type="PANTHER" id="PTHR23427:SF2">
    <property type="entry name" value="SURFEIT LOCUS PROTEIN 1"/>
    <property type="match status" value="1"/>
</dbReference>
<name>A0A0H2MJN8_9PROT</name>
<evidence type="ECO:0000256" key="5">
    <source>
        <dbReference type="ARBA" id="ARBA00023136"/>
    </source>
</evidence>
<evidence type="ECO:0000256" key="2">
    <source>
        <dbReference type="ARBA" id="ARBA00007165"/>
    </source>
</evidence>
<evidence type="ECO:0000313" key="7">
    <source>
        <dbReference type="EMBL" id="KLN62653.1"/>
    </source>
</evidence>
<gene>
    <name evidence="7" type="ORF">WH96_02000</name>
</gene>
<dbReference type="GO" id="GO:0005886">
    <property type="term" value="C:plasma membrane"/>
    <property type="evidence" value="ECO:0007669"/>
    <property type="project" value="UniProtKB-SubCell"/>
</dbReference>
<comment type="similarity">
    <text evidence="2 6">Belongs to the SURF1 family.</text>
</comment>
<keyword evidence="4 6" id="KW-1133">Transmembrane helix</keyword>
<dbReference type="Proteomes" id="UP000035444">
    <property type="component" value="Unassembled WGS sequence"/>
</dbReference>
<dbReference type="PROSITE" id="PS50895">
    <property type="entry name" value="SURF1"/>
    <property type="match status" value="1"/>
</dbReference>
<comment type="caution">
    <text evidence="6">Lacks conserved residue(s) required for the propagation of feature annotation.</text>
</comment>
<comment type="subcellular location">
    <subcellularLocation>
        <location evidence="6">Cell membrane</location>
        <topology evidence="6">Multi-pass membrane protein</topology>
    </subcellularLocation>
    <subcellularLocation>
        <location evidence="1">Membrane</location>
    </subcellularLocation>
</comment>
<reference evidence="7 8" key="1">
    <citation type="submission" date="2015-03" db="EMBL/GenBank/DDBJ databases">
        <title>Genome Sequence of Kiloniella spongiae MEBiC09566, isolated from a marine sponge.</title>
        <authorList>
            <person name="Shao Z."/>
            <person name="Wang L."/>
            <person name="Li X."/>
        </authorList>
    </citation>
    <scope>NUCLEOTIDE SEQUENCE [LARGE SCALE GENOMIC DNA]</scope>
    <source>
        <strain evidence="7 8">MEBiC09566</strain>
    </source>
</reference>
<organism evidence="7 8">
    <name type="scientific">Kiloniella spongiae</name>
    <dbReference type="NCBI Taxonomy" id="1489064"/>
    <lineage>
        <taxon>Bacteria</taxon>
        <taxon>Pseudomonadati</taxon>
        <taxon>Pseudomonadota</taxon>
        <taxon>Alphaproteobacteria</taxon>
        <taxon>Rhodospirillales</taxon>
        <taxon>Kiloniellaceae</taxon>
        <taxon>Kiloniella</taxon>
    </lineage>
</organism>
<dbReference type="AlphaFoldDB" id="A0A0H2MJN8"/>
<dbReference type="CDD" id="cd06662">
    <property type="entry name" value="SURF1"/>
    <property type="match status" value="1"/>
</dbReference>
<keyword evidence="8" id="KW-1185">Reference proteome</keyword>
<feature type="transmembrane region" description="Helical" evidence="6">
    <location>
        <begin position="205"/>
        <end position="223"/>
    </location>
</feature>